<dbReference type="KEGG" id="ccz:CCALI_01276"/>
<accession>S0EUQ1</accession>
<reference evidence="11" key="1">
    <citation type="submission" date="2013-03" db="EMBL/GenBank/DDBJ databases">
        <title>Genome sequence of Chthonomonas calidirosea, the first sequenced genome from the Armatimonadetes phylum (formally candidate division OP10).</title>
        <authorList>
            <person name="Lee K.C.Y."/>
            <person name="Morgan X.C."/>
            <person name="Dunfield P.F."/>
            <person name="Tamas I."/>
            <person name="Houghton K.M."/>
            <person name="Vyssotski M."/>
            <person name="Ryan J.L.J."/>
            <person name="Lagutin K."/>
            <person name="McDonald I.R."/>
            <person name="Stott M.B."/>
        </authorList>
    </citation>
    <scope>NUCLEOTIDE SEQUENCE [LARGE SCALE GENOMIC DNA]</scope>
    <source>
        <strain evidence="11">DSM 23976 / ICMP 18418 / T49</strain>
    </source>
</reference>
<dbReference type="PANTHER" id="PTHR43706:SF47">
    <property type="entry name" value="EXTERNAL NADH-UBIQUINONE OXIDOREDUCTASE 1, MITOCHONDRIAL-RELATED"/>
    <property type="match status" value="1"/>
</dbReference>
<evidence type="ECO:0000256" key="8">
    <source>
        <dbReference type="SAM" id="Phobius"/>
    </source>
</evidence>
<dbReference type="SUPFAM" id="SSF51905">
    <property type="entry name" value="FAD/NAD(P)-binding domain"/>
    <property type="match status" value="1"/>
</dbReference>
<dbReference type="OrthoDB" id="9781621at2"/>
<keyword evidence="8" id="KW-0812">Transmembrane</keyword>
<evidence type="ECO:0000256" key="5">
    <source>
        <dbReference type="ARBA" id="ARBA00023002"/>
    </source>
</evidence>
<evidence type="ECO:0000256" key="1">
    <source>
        <dbReference type="ARBA" id="ARBA00005272"/>
    </source>
</evidence>
<dbReference type="STRING" id="454171.CP488_02819"/>
<dbReference type="InterPro" id="IPR036188">
    <property type="entry name" value="FAD/NAD-bd_sf"/>
</dbReference>
<protein>
    <recommendedName>
        <fullName evidence="2">NADH:ubiquinone reductase (non-electrogenic)</fullName>
        <ecNumber evidence="2">1.6.5.9</ecNumber>
    </recommendedName>
</protein>
<dbReference type="InParanoid" id="S0EUQ1"/>
<dbReference type="RefSeq" id="WP_016482635.1">
    <property type="nucleotide sequence ID" value="NC_021487.1"/>
</dbReference>
<comment type="similarity">
    <text evidence="1">Belongs to the NADH dehydrogenase family.</text>
</comment>
<dbReference type="InterPro" id="IPR045024">
    <property type="entry name" value="NDH-2"/>
</dbReference>
<evidence type="ECO:0000256" key="3">
    <source>
        <dbReference type="ARBA" id="ARBA00022630"/>
    </source>
</evidence>
<keyword evidence="11" id="KW-1185">Reference proteome</keyword>
<evidence type="ECO:0000256" key="4">
    <source>
        <dbReference type="ARBA" id="ARBA00022827"/>
    </source>
</evidence>
<dbReference type="PRINTS" id="PR00411">
    <property type="entry name" value="PNDRDTASEI"/>
</dbReference>
<dbReference type="AlphaFoldDB" id="S0EUQ1"/>
<keyword evidence="5 10" id="KW-0560">Oxidoreductase</keyword>
<proteinExistence type="inferred from homology"/>
<evidence type="ECO:0000313" key="10">
    <source>
        <dbReference type="EMBL" id="CCW35094.1"/>
    </source>
</evidence>
<dbReference type="HOGENOM" id="CLU_021377_7_1_0"/>
<feature type="domain" description="FAD/NAD(P)-binding" evidence="9">
    <location>
        <begin position="15"/>
        <end position="340"/>
    </location>
</feature>
<dbReference type="PANTHER" id="PTHR43706">
    <property type="entry name" value="NADH DEHYDROGENASE"/>
    <property type="match status" value="1"/>
</dbReference>
<gene>
    <name evidence="10" type="ORF">CCALI_01276</name>
</gene>
<dbReference type="eggNOG" id="COG1252">
    <property type="taxonomic scope" value="Bacteria"/>
</dbReference>
<evidence type="ECO:0000256" key="6">
    <source>
        <dbReference type="ARBA" id="ARBA00023027"/>
    </source>
</evidence>
<dbReference type="EC" id="1.6.5.9" evidence="2"/>
<dbReference type="GO" id="GO:0050136">
    <property type="term" value="F:NADH dehydrogenase (quinone) (non-electrogenic) activity"/>
    <property type="evidence" value="ECO:0007669"/>
    <property type="project" value="UniProtKB-EC"/>
</dbReference>
<keyword evidence="4" id="KW-0274">FAD</keyword>
<keyword evidence="8" id="KW-0472">Membrane</keyword>
<dbReference type="PATRIC" id="fig|1303518.3.peg.1300"/>
<evidence type="ECO:0000313" key="11">
    <source>
        <dbReference type="Proteomes" id="UP000014227"/>
    </source>
</evidence>
<keyword evidence="3" id="KW-0285">Flavoprotein</keyword>
<keyword evidence="8" id="KW-1133">Transmembrane helix</keyword>
<sequence length="456" mass="50327">MRAFANQGNRARRPRVVIVGGGFGGLYAAKGLKGAPVAITLLDRNNHHLFQPLLYQVATAGLSPEQIAAPIRSILSRQQNAEVVMAEVVGVDTQRQRVLTDRGEIPYDILVLATGSRHSYFGHEEWERFAPGLKEITDAMDVRQRILTAFEMAEVEESAEARERWLTFVLVGGGPTGVEMAGQIAEMARFTLVRDFRHIDSRSARIVLVEAGPRILPSFHPELSAAATRFLAHNGVEVRTGVKVTHIDQEGVVLETSLPATHGQGEERIYSHTVIWSAGNRASPAARWVGAPTDRMGRAKVAPDLSVPGHPEIFIIGDAAYFEQDGKPLPAVAPTAIQMGTYVAKVIRARVEGRPQPPTFRYFDKGDLATVGRHFAVFCRERGGGFPRVRLKGFIAWALWLSVHIYFLIGFANRLLVMLNWARAYFTYGRGARLIIRGVVCGQHRPSEEESAPVCR</sequence>
<name>S0EUQ1_CHTCT</name>
<dbReference type="PRINTS" id="PR00368">
    <property type="entry name" value="FADPNR"/>
</dbReference>
<dbReference type="EMBL" id="HF951689">
    <property type="protein sequence ID" value="CCW35094.1"/>
    <property type="molecule type" value="Genomic_DNA"/>
</dbReference>
<dbReference type="FunCoup" id="S0EUQ1">
    <property type="interactions" value="227"/>
</dbReference>
<dbReference type="InterPro" id="IPR023753">
    <property type="entry name" value="FAD/NAD-binding_dom"/>
</dbReference>
<feature type="transmembrane region" description="Helical" evidence="8">
    <location>
        <begin position="394"/>
        <end position="416"/>
    </location>
</feature>
<comment type="catalytic activity">
    <reaction evidence="7">
        <text>a quinone + NADH + H(+) = a quinol + NAD(+)</text>
        <dbReference type="Rhea" id="RHEA:46160"/>
        <dbReference type="ChEBI" id="CHEBI:15378"/>
        <dbReference type="ChEBI" id="CHEBI:24646"/>
        <dbReference type="ChEBI" id="CHEBI:57540"/>
        <dbReference type="ChEBI" id="CHEBI:57945"/>
        <dbReference type="ChEBI" id="CHEBI:132124"/>
        <dbReference type="EC" id="1.6.5.9"/>
    </reaction>
</comment>
<keyword evidence="6" id="KW-0520">NAD</keyword>
<dbReference type="Proteomes" id="UP000014227">
    <property type="component" value="Chromosome I"/>
</dbReference>
<evidence type="ECO:0000259" key="9">
    <source>
        <dbReference type="Pfam" id="PF07992"/>
    </source>
</evidence>
<dbReference type="Gene3D" id="3.50.50.100">
    <property type="match status" value="1"/>
</dbReference>
<organism evidence="10 11">
    <name type="scientific">Chthonomonas calidirosea (strain DSM 23976 / ICMP 18418 / T49)</name>
    <dbReference type="NCBI Taxonomy" id="1303518"/>
    <lineage>
        <taxon>Bacteria</taxon>
        <taxon>Bacillati</taxon>
        <taxon>Armatimonadota</taxon>
        <taxon>Chthonomonadia</taxon>
        <taxon>Chthonomonadales</taxon>
        <taxon>Chthonomonadaceae</taxon>
        <taxon>Chthonomonas</taxon>
    </lineage>
</organism>
<dbReference type="Pfam" id="PF07992">
    <property type="entry name" value="Pyr_redox_2"/>
    <property type="match status" value="1"/>
</dbReference>
<evidence type="ECO:0000256" key="7">
    <source>
        <dbReference type="ARBA" id="ARBA00047599"/>
    </source>
</evidence>
<evidence type="ECO:0000256" key="2">
    <source>
        <dbReference type="ARBA" id="ARBA00012637"/>
    </source>
</evidence>